<keyword evidence="2" id="KW-0732">Signal</keyword>
<evidence type="ECO:0000256" key="2">
    <source>
        <dbReference type="ARBA" id="ARBA00022729"/>
    </source>
</evidence>
<keyword evidence="4" id="KW-1185">Reference proteome</keyword>
<dbReference type="GO" id="GO:0016020">
    <property type="term" value="C:membrane"/>
    <property type="evidence" value="ECO:0007669"/>
    <property type="project" value="InterPro"/>
</dbReference>
<dbReference type="PROSITE" id="PS51257">
    <property type="entry name" value="PROKAR_LIPOPROTEIN"/>
    <property type="match status" value="1"/>
</dbReference>
<dbReference type="InterPro" id="IPR007428">
    <property type="entry name" value="MlaA"/>
</dbReference>
<keyword evidence="3" id="KW-0449">Lipoprotein</keyword>
<gene>
    <name evidence="3" type="ORF">EV215_1323</name>
</gene>
<dbReference type="RefSeq" id="WP_134113195.1">
    <property type="nucleotide sequence ID" value="NZ_SOBG01000005.1"/>
</dbReference>
<proteinExistence type="inferred from homology"/>
<dbReference type="PANTHER" id="PTHR30035:SF3">
    <property type="entry name" value="INTERMEMBRANE PHOSPHOLIPID TRANSPORT SYSTEM LIPOPROTEIN MLAA"/>
    <property type="match status" value="1"/>
</dbReference>
<reference evidence="3 4" key="1">
    <citation type="submission" date="2019-03" db="EMBL/GenBank/DDBJ databases">
        <title>Genomic Encyclopedia of Type Strains, Phase IV (KMG-IV): sequencing the most valuable type-strain genomes for metagenomic binning, comparative biology and taxonomic classification.</title>
        <authorList>
            <person name="Goeker M."/>
        </authorList>
    </citation>
    <scope>NUCLEOTIDE SEQUENCE [LARGE SCALE GENOMIC DNA]</scope>
    <source>
        <strain evidence="3 4">DSM 100055</strain>
    </source>
</reference>
<dbReference type="PRINTS" id="PR01805">
    <property type="entry name" value="VACJLIPOPROT"/>
</dbReference>
<evidence type="ECO:0000256" key="1">
    <source>
        <dbReference type="ARBA" id="ARBA00010634"/>
    </source>
</evidence>
<dbReference type="Proteomes" id="UP000294678">
    <property type="component" value="Unassembled WGS sequence"/>
</dbReference>
<dbReference type="Pfam" id="PF04333">
    <property type="entry name" value="MlaA"/>
    <property type="match status" value="1"/>
</dbReference>
<protein>
    <submittedName>
        <fullName evidence="3">Phospholipid-binding lipoprotein MlaA</fullName>
    </submittedName>
</protein>
<evidence type="ECO:0000313" key="4">
    <source>
        <dbReference type="Proteomes" id="UP000294678"/>
    </source>
</evidence>
<organism evidence="3 4">
    <name type="scientific">Hypnocyclicus thermotrophus</name>
    <dbReference type="NCBI Taxonomy" id="1627895"/>
    <lineage>
        <taxon>Bacteria</taxon>
        <taxon>Fusobacteriati</taxon>
        <taxon>Fusobacteriota</taxon>
        <taxon>Fusobacteriia</taxon>
        <taxon>Fusobacteriales</taxon>
        <taxon>Fusobacteriaceae</taxon>
        <taxon>Hypnocyclicus</taxon>
    </lineage>
</organism>
<evidence type="ECO:0000313" key="3">
    <source>
        <dbReference type="EMBL" id="TDT69784.1"/>
    </source>
</evidence>
<dbReference type="GO" id="GO:0120010">
    <property type="term" value="P:intermembrane phospholipid transfer"/>
    <property type="evidence" value="ECO:0007669"/>
    <property type="project" value="TreeGrafter"/>
</dbReference>
<dbReference type="PANTHER" id="PTHR30035">
    <property type="entry name" value="LIPOPROTEIN VACJ-RELATED"/>
    <property type="match status" value="1"/>
</dbReference>
<comment type="caution">
    <text evidence="3">The sequence shown here is derived from an EMBL/GenBank/DDBJ whole genome shotgun (WGS) entry which is preliminary data.</text>
</comment>
<dbReference type="AlphaFoldDB" id="A0AA46DYD6"/>
<dbReference type="EMBL" id="SOBG01000005">
    <property type="protein sequence ID" value="TDT69784.1"/>
    <property type="molecule type" value="Genomic_DNA"/>
</dbReference>
<accession>A0AA46DYD6</accession>
<sequence>MKKIFFTILIIFLTGCSNINKTKNIETSEKHFIDSDIYDPLEPLNRRIYYFNAVIDRNIILPTAKFYSKITPDFLEKGISNFFNNLNEIPTILNSTLQFKFDKAFVSSERFLINSTIGFLGFFDISSNSFNLEKHKEDFGQTLAFYHIPQGPYIILPILGPSTVRDTVGTTFEYISKPYTDPLQLIDYSQSTPEMIFISSINKRNNLNFRYYQSASPFEYDYIRFLYFKTRQFENIK</sequence>
<name>A0AA46DYD6_9FUSO</name>
<comment type="similarity">
    <text evidence="1">Belongs to the MlaA family.</text>
</comment>